<keyword evidence="6" id="KW-1133">Transmembrane helix</keyword>
<feature type="transmembrane region" description="Helical" evidence="6">
    <location>
        <begin position="7"/>
        <end position="25"/>
    </location>
</feature>
<reference evidence="7 8" key="1">
    <citation type="submission" date="2019-03" db="EMBL/GenBank/DDBJ databases">
        <title>Genomic Encyclopedia of Archaeal and Bacterial Type Strains, Phase II (KMG-II): from individual species to whole genera.</title>
        <authorList>
            <person name="Goeker M."/>
        </authorList>
    </citation>
    <scope>NUCLEOTIDE SEQUENCE [LARGE SCALE GENOMIC DNA]</scope>
    <source>
        <strain evidence="7 8">DSM 18435</strain>
    </source>
</reference>
<comment type="cofactor">
    <cofactor evidence="5">
        <name>Ca(2+)</name>
        <dbReference type="ChEBI" id="CHEBI:29108"/>
    </cofactor>
    <text evidence="5">Binds 1 Ca(2+) ion per dimer.</text>
</comment>
<dbReference type="EMBL" id="SNYI01000002">
    <property type="protein sequence ID" value="TDQ31278.1"/>
    <property type="molecule type" value="Genomic_DNA"/>
</dbReference>
<evidence type="ECO:0000313" key="8">
    <source>
        <dbReference type="Proteomes" id="UP000295468"/>
    </source>
</evidence>
<evidence type="ECO:0000256" key="3">
    <source>
        <dbReference type="ARBA" id="ARBA00023145"/>
    </source>
</evidence>
<gene>
    <name evidence="7" type="ORF">CLV82_1986</name>
</gene>
<feature type="binding site" evidence="5">
    <location>
        <position position="322"/>
    </location>
    <ligand>
        <name>Ca(2+)</name>
        <dbReference type="ChEBI" id="CHEBI:29108"/>
    </ligand>
</feature>
<evidence type="ECO:0000256" key="1">
    <source>
        <dbReference type="ARBA" id="ARBA00006586"/>
    </source>
</evidence>
<name>A0A4R6TN15_9FLAO</name>
<keyword evidence="2" id="KW-0378">Hydrolase</keyword>
<keyword evidence="5" id="KW-0479">Metal-binding</keyword>
<dbReference type="Proteomes" id="UP000295468">
    <property type="component" value="Unassembled WGS sequence"/>
</dbReference>
<dbReference type="InterPro" id="IPR043146">
    <property type="entry name" value="Penicillin_amidase_N_B-knob"/>
</dbReference>
<evidence type="ECO:0000256" key="6">
    <source>
        <dbReference type="SAM" id="Phobius"/>
    </source>
</evidence>
<keyword evidence="3" id="KW-0865">Zymogen</keyword>
<dbReference type="Gene3D" id="1.10.1400.10">
    <property type="match status" value="1"/>
</dbReference>
<organism evidence="7 8">
    <name type="scientific">Zeaxanthinibacter enoshimensis</name>
    <dbReference type="NCBI Taxonomy" id="392009"/>
    <lineage>
        <taxon>Bacteria</taxon>
        <taxon>Pseudomonadati</taxon>
        <taxon>Bacteroidota</taxon>
        <taxon>Flavobacteriia</taxon>
        <taxon>Flavobacteriales</taxon>
        <taxon>Flavobacteriaceae</taxon>
        <taxon>Zeaxanthinibacter</taxon>
    </lineage>
</organism>
<dbReference type="InterPro" id="IPR043147">
    <property type="entry name" value="Penicillin_amidase_A-knob"/>
</dbReference>
<dbReference type="OrthoDB" id="9759796at2"/>
<comment type="caution">
    <text evidence="7">The sequence shown here is derived from an EMBL/GenBank/DDBJ whole genome shotgun (WGS) entry which is preliminary data.</text>
</comment>
<dbReference type="Gene3D" id="1.10.439.10">
    <property type="entry name" value="Penicillin Amidohydrolase, domain 1"/>
    <property type="match status" value="1"/>
</dbReference>
<dbReference type="PIRSF" id="PIRSF001227">
    <property type="entry name" value="Pen_acylase"/>
    <property type="match status" value="1"/>
</dbReference>
<keyword evidence="6" id="KW-0472">Membrane</keyword>
<accession>A0A4R6TN15</accession>
<dbReference type="Gene3D" id="3.60.20.10">
    <property type="entry name" value="Glutamine Phosphoribosylpyrophosphate, subunit 1, domain 1"/>
    <property type="match status" value="1"/>
</dbReference>
<dbReference type="CDD" id="cd03747">
    <property type="entry name" value="Ntn_PGA_like"/>
    <property type="match status" value="1"/>
</dbReference>
<feature type="binding site" evidence="5">
    <location>
        <position position="325"/>
    </location>
    <ligand>
        <name>Ca(2+)</name>
        <dbReference type="ChEBI" id="CHEBI:29108"/>
    </ligand>
</feature>
<dbReference type="PANTHER" id="PTHR34218">
    <property type="entry name" value="PEPTIDASE S45 PENICILLIN AMIDASE"/>
    <property type="match status" value="1"/>
</dbReference>
<proteinExistence type="inferred from homology"/>
<dbReference type="InterPro" id="IPR002692">
    <property type="entry name" value="S45"/>
</dbReference>
<dbReference type="InterPro" id="IPR029055">
    <property type="entry name" value="Ntn_hydrolases_N"/>
</dbReference>
<evidence type="ECO:0000256" key="5">
    <source>
        <dbReference type="PIRSR" id="PIRSR001227-2"/>
    </source>
</evidence>
<dbReference type="RefSeq" id="WP_133644115.1">
    <property type="nucleotide sequence ID" value="NZ_SNYI01000002.1"/>
</dbReference>
<keyword evidence="5" id="KW-0106">Calcium</keyword>
<evidence type="ECO:0000256" key="2">
    <source>
        <dbReference type="ARBA" id="ARBA00022801"/>
    </source>
</evidence>
<evidence type="ECO:0000256" key="4">
    <source>
        <dbReference type="PIRSR" id="PIRSR001227-1"/>
    </source>
</evidence>
<protein>
    <submittedName>
        <fullName evidence="7">Penicillin amidase</fullName>
    </submittedName>
</protein>
<keyword evidence="6" id="KW-0812">Transmembrane</keyword>
<dbReference type="GO" id="GO:0046872">
    <property type="term" value="F:metal ion binding"/>
    <property type="evidence" value="ECO:0007669"/>
    <property type="project" value="UniProtKB-KW"/>
</dbReference>
<dbReference type="GO" id="GO:0016811">
    <property type="term" value="F:hydrolase activity, acting on carbon-nitrogen (but not peptide) bonds, in linear amides"/>
    <property type="evidence" value="ECO:0007669"/>
    <property type="project" value="InterPro"/>
</dbReference>
<dbReference type="Gene3D" id="2.30.120.10">
    <property type="match status" value="1"/>
</dbReference>
<dbReference type="InterPro" id="IPR023343">
    <property type="entry name" value="Penicillin_amidase_dom1"/>
</dbReference>
<feature type="active site" description="Nucleophile" evidence="4">
    <location>
        <position position="250"/>
    </location>
</feature>
<sequence>MKILKTLGWILLGFILVVILVVLIGRQTLKPEYDGATTLPGLQRDVDVFYDTYGIPHIYAKTELDAIRALGYVHAQDRLWQMELLRRVGSGGLSEVFGKDLIDADKLFLSLGIADATEKTVRELDPEDPVVKLSQAYLDGINHFIKEGPTPMEFLLTGIEKTPFTLKDIYNSMGYMAYTFATAHRTDPLLTAIRTKLDSTYLADLEIGETAHPTRIPVHTDSLQMQVSKELASVVHNSLSGLPVPQFMGSNSWVIGPEKTKNGKVILANDPHIGFGQPSTWYEAHLNAPGYEKYGYHLAGFPFPLLGHNRKAAYGLTMFLNDDTDFYFEQVHPQDSTKYKTVDGWATYETRTYRIPVKDADTVTYTYKISSRGPLVNGISKDLEILPEISMSWLYTKQENKLLKVLHGISHADNIESFRDALPDLHAPGLNVMYGDAEGNIAWWATAKLYDLPGGVNSKFILDGANGQEEPVKFRDFIENPQSVNPSSNYVYSANNQPDSIRGGLYRGYYLPENRARRIVNLLETRDDWDLDATKEMITDVTSPVNPSVITELAKSMKVKALTDQEIKILDILGKWEGDYPLNSVAATIFHRWVYFFLENTFADELGETLFPKFLDTNFCKRLIAPMAAKEESVWWDDINTAEKEVKKDIIQESFDEAITSLKAQLGEDHTKWTWERVHTLEHGHPMGEVEALRTFFNVGPFPVPGSREVINNLAFPYEGDGQYQVTAGPSTRRVIDFSDIENSVSILPTGQSGNPLSPHYEDQAEMFANGEFRKMLLNRKEIEVNAVSRLLLRKE</sequence>
<dbReference type="GO" id="GO:0017000">
    <property type="term" value="P:antibiotic biosynthetic process"/>
    <property type="evidence" value="ECO:0007669"/>
    <property type="project" value="InterPro"/>
</dbReference>
<keyword evidence="8" id="KW-1185">Reference proteome</keyword>
<dbReference type="SUPFAM" id="SSF56235">
    <property type="entry name" value="N-terminal nucleophile aminohydrolases (Ntn hydrolases)"/>
    <property type="match status" value="1"/>
</dbReference>
<dbReference type="Pfam" id="PF01804">
    <property type="entry name" value="Penicil_amidase"/>
    <property type="match status" value="1"/>
</dbReference>
<dbReference type="InterPro" id="IPR014395">
    <property type="entry name" value="Pen/GL7ACA/AHL_acylase"/>
</dbReference>
<dbReference type="AlphaFoldDB" id="A0A4R6TN15"/>
<dbReference type="PANTHER" id="PTHR34218:SF5">
    <property type="entry name" value="PENICILLIN ACYLASE FAMILY PROTEIN"/>
    <property type="match status" value="1"/>
</dbReference>
<comment type="similarity">
    <text evidence="1">Belongs to the peptidase S45 family.</text>
</comment>
<evidence type="ECO:0000313" key="7">
    <source>
        <dbReference type="EMBL" id="TDQ31278.1"/>
    </source>
</evidence>